<dbReference type="InterPro" id="IPR046357">
    <property type="entry name" value="PPIase_dom_sf"/>
</dbReference>
<evidence type="ECO:0000256" key="4">
    <source>
        <dbReference type="PROSITE-ProRule" id="PRU00277"/>
    </source>
</evidence>
<dbReference type="SUPFAM" id="SSF54534">
    <property type="entry name" value="FKBP-like"/>
    <property type="match status" value="1"/>
</dbReference>
<evidence type="ECO:0000256" key="5">
    <source>
        <dbReference type="RuleBase" id="RU003915"/>
    </source>
</evidence>
<keyword evidence="6" id="KW-1133">Transmembrane helix</keyword>
<dbReference type="Pfam" id="PF00254">
    <property type="entry name" value="FKBP_C"/>
    <property type="match status" value="1"/>
</dbReference>
<evidence type="ECO:0000256" key="6">
    <source>
        <dbReference type="SAM" id="Phobius"/>
    </source>
</evidence>
<dbReference type="RefSeq" id="WP_116236730.1">
    <property type="nucleotide sequence ID" value="NZ_QRDP01000004.1"/>
</dbReference>
<proteinExistence type="inferred from homology"/>
<dbReference type="PANTHER" id="PTHR10516:SF443">
    <property type="entry name" value="FK506-BINDING PROTEIN 59-RELATED"/>
    <property type="match status" value="1"/>
</dbReference>
<dbReference type="EC" id="5.2.1.8" evidence="5"/>
<accession>A0A3D9FI43</accession>
<organism evidence="8 9">
    <name type="scientific">Parasphingopyxis lamellibrachiae</name>
    <dbReference type="NCBI Taxonomy" id="680125"/>
    <lineage>
        <taxon>Bacteria</taxon>
        <taxon>Pseudomonadati</taxon>
        <taxon>Pseudomonadota</taxon>
        <taxon>Alphaproteobacteria</taxon>
        <taxon>Sphingomonadales</taxon>
        <taxon>Sphingomonadaceae</taxon>
        <taxon>Parasphingopyxis</taxon>
    </lineage>
</organism>
<dbReference type="InterPro" id="IPR000774">
    <property type="entry name" value="PPIase_FKBP_N"/>
</dbReference>
<reference evidence="8 9" key="1">
    <citation type="submission" date="2018-07" db="EMBL/GenBank/DDBJ databases">
        <title>Genomic Encyclopedia of Type Strains, Phase IV (KMG-IV): sequencing the most valuable type-strain genomes for metagenomic binning, comparative biology and taxonomic classification.</title>
        <authorList>
            <person name="Goeker M."/>
        </authorList>
    </citation>
    <scope>NUCLEOTIDE SEQUENCE [LARGE SCALE GENOMIC DNA]</scope>
    <source>
        <strain evidence="8 9">DSM 26725</strain>
    </source>
</reference>
<dbReference type="Pfam" id="PF01346">
    <property type="entry name" value="FKBP_N"/>
    <property type="match status" value="1"/>
</dbReference>
<comment type="caution">
    <text evidence="8">The sequence shown here is derived from an EMBL/GenBank/DDBJ whole genome shotgun (WGS) entry which is preliminary data.</text>
</comment>
<dbReference type="OrthoDB" id="9812109at2"/>
<protein>
    <recommendedName>
        <fullName evidence="5">Peptidyl-prolyl cis-trans isomerase</fullName>
        <ecNumber evidence="5">5.2.1.8</ecNumber>
    </recommendedName>
</protein>
<dbReference type="PROSITE" id="PS50059">
    <property type="entry name" value="FKBP_PPIASE"/>
    <property type="match status" value="1"/>
</dbReference>
<dbReference type="GO" id="GO:0006457">
    <property type="term" value="P:protein folding"/>
    <property type="evidence" value="ECO:0007669"/>
    <property type="project" value="InterPro"/>
</dbReference>
<comment type="similarity">
    <text evidence="5">Belongs to the FKBP-type PPIase family.</text>
</comment>
<keyword evidence="6" id="KW-0812">Transmembrane</keyword>
<keyword evidence="6" id="KW-0472">Membrane</keyword>
<evidence type="ECO:0000313" key="9">
    <source>
        <dbReference type="Proteomes" id="UP000256310"/>
    </source>
</evidence>
<dbReference type="PANTHER" id="PTHR10516">
    <property type="entry name" value="PEPTIDYL-PROLYL CIS-TRANS ISOMERASE"/>
    <property type="match status" value="1"/>
</dbReference>
<comment type="catalytic activity">
    <reaction evidence="1 4 5">
        <text>[protein]-peptidylproline (omega=180) = [protein]-peptidylproline (omega=0)</text>
        <dbReference type="Rhea" id="RHEA:16237"/>
        <dbReference type="Rhea" id="RHEA-COMP:10747"/>
        <dbReference type="Rhea" id="RHEA-COMP:10748"/>
        <dbReference type="ChEBI" id="CHEBI:83833"/>
        <dbReference type="ChEBI" id="CHEBI:83834"/>
        <dbReference type="EC" id="5.2.1.8"/>
    </reaction>
</comment>
<dbReference type="Proteomes" id="UP000256310">
    <property type="component" value="Unassembled WGS sequence"/>
</dbReference>
<dbReference type="AlphaFoldDB" id="A0A3D9FI43"/>
<evidence type="ECO:0000256" key="1">
    <source>
        <dbReference type="ARBA" id="ARBA00000971"/>
    </source>
</evidence>
<evidence type="ECO:0000259" key="7">
    <source>
        <dbReference type="PROSITE" id="PS50059"/>
    </source>
</evidence>
<dbReference type="GO" id="GO:0005737">
    <property type="term" value="C:cytoplasm"/>
    <property type="evidence" value="ECO:0007669"/>
    <property type="project" value="TreeGrafter"/>
</dbReference>
<evidence type="ECO:0000256" key="2">
    <source>
        <dbReference type="ARBA" id="ARBA00023110"/>
    </source>
</evidence>
<gene>
    <name evidence="8" type="ORF">DFR46_2507</name>
</gene>
<keyword evidence="2 4" id="KW-0697">Rotamase</keyword>
<dbReference type="Gene3D" id="3.10.50.40">
    <property type="match status" value="1"/>
</dbReference>
<dbReference type="GO" id="GO:0003755">
    <property type="term" value="F:peptidyl-prolyl cis-trans isomerase activity"/>
    <property type="evidence" value="ECO:0007669"/>
    <property type="project" value="UniProtKB-UniRule"/>
</dbReference>
<keyword evidence="3 4" id="KW-0413">Isomerase</keyword>
<feature type="transmembrane region" description="Helical" evidence="6">
    <location>
        <begin position="20"/>
        <end position="38"/>
    </location>
</feature>
<keyword evidence="9" id="KW-1185">Reference proteome</keyword>
<dbReference type="InterPro" id="IPR050689">
    <property type="entry name" value="FKBP-type_PPIase"/>
</dbReference>
<dbReference type="InterPro" id="IPR001179">
    <property type="entry name" value="PPIase_FKBP_dom"/>
</dbReference>
<dbReference type="EMBL" id="QRDP01000004">
    <property type="protein sequence ID" value="RED17460.1"/>
    <property type="molecule type" value="Genomic_DNA"/>
</dbReference>
<feature type="domain" description="PPIase FKBP-type" evidence="7">
    <location>
        <begin position="85"/>
        <end position="168"/>
    </location>
</feature>
<name>A0A3D9FI43_9SPHN</name>
<evidence type="ECO:0000256" key="3">
    <source>
        <dbReference type="ARBA" id="ARBA00023235"/>
    </source>
</evidence>
<evidence type="ECO:0000313" key="8">
    <source>
        <dbReference type="EMBL" id="RED17460.1"/>
    </source>
</evidence>
<sequence length="196" mass="20922">MSITTVPLRPIEKGTLTKLWVGVFVLLAAAAAFAWYSTARPIAMNGSSEDFLNWNGGQSGVVTTDSGLQYKILEAGDEAGSPGPGAGVIVNYEGRLLDGAVFDAAEQQPITLDSVVPGWSEGIQLMSRGARYRFWLPPAIGYGENGRPGTPIGPDAVMVFDVELLEFISREELLQLQMQQMQQQGGLPEGLAPPGQ</sequence>